<dbReference type="STRING" id="1548018.LS64_13595"/>
<dbReference type="RefSeq" id="WP_034573717.1">
    <property type="nucleotide sequence ID" value="NZ_JRMP02000002.1"/>
</dbReference>
<evidence type="ECO:0000313" key="2">
    <source>
        <dbReference type="EMBL" id="TLD95612.1"/>
    </source>
</evidence>
<accession>A0A347VN47</accession>
<keyword evidence="3" id="KW-1185">Reference proteome</keyword>
<dbReference type="Proteomes" id="UP000477070">
    <property type="component" value="Unassembled WGS sequence"/>
</dbReference>
<reference evidence="2 3" key="1">
    <citation type="journal article" date="2014" name="Genome Announc.">
        <title>Draft genome sequences of eight enterohepatic helicobacter species isolated from both laboratory and wild rodents.</title>
        <authorList>
            <person name="Sheh A."/>
            <person name="Shen Z."/>
            <person name="Fox J.G."/>
        </authorList>
    </citation>
    <scope>NUCLEOTIDE SEQUENCE [LARGE SCALE GENOMIC DNA]</scope>
    <source>
        <strain evidence="2 3">MIT 97-6194</strain>
    </source>
</reference>
<dbReference type="EMBL" id="QBIU01000001">
    <property type="protein sequence ID" value="MWV69773.1"/>
    <property type="molecule type" value="Genomic_DNA"/>
</dbReference>
<protein>
    <recommendedName>
        <fullName evidence="5">Porin</fullName>
    </recommendedName>
</protein>
<organism evidence="2 3">
    <name type="scientific">Helicobacter saguini</name>
    <dbReference type="NCBI Taxonomy" id="1548018"/>
    <lineage>
        <taxon>Bacteria</taxon>
        <taxon>Pseudomonadati</taxon>
        <taxon>Campylobacterota</taxon>
        <taxon>Epsilonproteobacteria</taxon>
        <taxon>Campylobacterales</taxon>
        <taxon>Helicobacteraceae</taxon>
        <taxon>Helicobacter</taxon>
    </lineage>
</organism>
<dbReference type="AlphaFoldDB" id="A0A347VN47"/>
<name>A0A347VN47_9HELI</name>
<reference evidence="2 3" key="2">
    <citation type="journal article" date="2016" name="Infect. Immun.">
        <title>Helicobacter saguini, a Novel Helicobacter Isolated from Cotton-Top Tamarins with Ulcerative Colitis, Has Proinflammatory Properties and Induces Typhlocolitis and Dysplasia in Gnotobiotic IL-10-/- Mice.</title>
        <authorList>
            <person name="Shen Z."/>
            <person name="Mannion A."/>
            <person name="Whary M.T."/>
            <person name="Muthupalani S."/>
            <person name="Sheh A."/>
            <person name="Feng Y."/>
            <person name="Gong G."/>
            <person name="Vandamme P."/>
            <person name="Holcombe H.R."/>
            <person name="Paster B.J."/>
            <person name="Fox J.G."/>
        </authorList>
    </citation>
    <scope>NUCLEOTIDE SEQUENCE [LARGE SCALE GENOMIC DNA]</scope>
    <source>
        <strain evidence="2 3">MIT 97-6194</strain>
    </source>
</reference>
<proteinExistence type="predicted"/>
<dbReference type="EMBL" id="JRMP02000002">
    <property type="protein sequence ID" value="TLD95612.1"/>
    <property type="molecule type" value="Genomic_DNA"/>
</dbReference>
<evidence type="ECO:0000313" key="3">
    <source>
        <dbReference type="Proteomes" id="UP000029714"/>
    </source>
</evidence>
<evidence type="ECO:0000313" key="4">
    <source>
        <dbReference type="Proteomes" id="UP000477070"/>
    </source>
</evidence>
<dbReference type="OrthoDB" id="5319593at2"/>
<gene>
    <name evidence="1" type="ORF">DCO61_07120</name>
    <name evidence="2" type="ORF">LS64_001800</name>
</gene>
<evidence type="ECO:0000313" key="1">
    <source>
        <dbReference type="EMBL" id="MWV69773.1"/>
    </source>
</evidence>
<dbReference type="Proteomes" id="UP000029714">
    <property type="component" value="Unassembled WGS sequence"/>
</dbReference>
<evidence type="ECO:0008006" key="5">
    <source>
        <dbReference type="Google" id="ProtNLM"/>
    </source>
</evidence>
<reference evidence="2" key="3">
    <citation type="submission" date="2018-04" db="EMBL/GenBank/DDBJ databases">
        <authorList>
            <person name="Sheh A."/>
            <person name="Shen Z."/>
            <person name="Mannion A.J."/>
            <person name="Fox J.G."/>
        </authorList>
    </citation>
    <scope>NUCLEOTIDE SEQUENCE</scope>
    <source>
        <strain evidence="2">MIT 97-6194</strain>
    </source>
</reference>
<reference evidence="1 4" key="4">
    <citation type="submission" date="2019-12" db="EMBL/GenBank/DDBJ databases">
        <title>Multi-Generational Helicobacter saguini Isolates.</title>
        <authorList>
            <person name="Mannion A."/>
            <person name="Shen Z."/>
            <person name="Fox J.G."/>
        </authorList>
    </citation>
    <scope>NUCLEOTIDE SEQUENCE [LARGE SCALE GENOMIC DNA]</scope>
    <source>
        <strain evidence="1">16-048</strain>
        <strain evidence="4">16-048 (F4)</strain>
    </source>
</reference>
<sequence length="369" mass="39096">MKSVKKVVLSSVAVGLLISQLQGIEVYKDEEKKTSIDVYGSIRAYVGEGTNLGNGVAGSFDSHFIMGLQTSSRLGVTAKIGNISAAVEFGAGEPTFASGNTVPGLRQLWGQYNFGKAGKILIGKKDTQSLAKGFSSDIFDNDNGATGFGSMRTSNRQFQIEYTLGNLAVGLIKDSLSYDVSGAKYGLIPRIAASYGGKIGGSEYKVAGSIKIIQGGENGFRNWAFGGHLMGGYKMHLMDKKLYISAQVHGGVNGNTYGEQRINRNTGGYNFANSQISISGSNVVIVGALAEAGYKLGSLGTLIGAVGYQFASVSDLNRTFNSFSVMAQLPMKFGKFTLTPQVSYYGTGATRTQDSGNGLMAFVQARFDF</sequence>
<comment type="caution">
    <text evidence="2">The sequence shown here is derived from an EMBL/GenBank/DDBJ whole genome shotgun (WGS) entry which is preliminary data.</text>
</comment>